<feature type="chain" id="PRO_5005184394" evidence="4">
    <location>
        <begin position="30"/>
        <end position="522"/>
    </location>
</feature>
<dbReference type="RefSeq" id="WP_083985443.1">
    <property type="nucleotide sequence ID" value="NZ_CP011545.1"/>
</dbReference>
<evidence type="ECO:0000313" key="8">
    <source>
        <dbReference type="Proteomes" id="UP000035540"/>
    </source>
</evidence>
<dbReference type="InterPro" id="IPR013595">
    <property type="entry name" value="Pept_S33_TAP-like_C"/>
</dbReference>
<feature type="domain" description="Peptidase S33 tripeptidyl aminopeptidase-like C-terminal" evidence="6">
    <location>
        <begin position="426"/>
        <end position="517"/>
    </location>
</feature>
<dbReference type="InterPro" id="IPR029058">
    <property type="entry name" value="AB_hydrolase_fold"/>
</dbReference>
<gene>
    <name evidence="7" type="ORF">CTEST_05185</name>
</gene>
<dbReference type="GO" id="GO:0016787">
    <property type="term" value="F:hydrolase activity"/>
    <property type="evidence" value="ECO:0007669"/>
    <property type="project" value="UniProtKB-KW"/>
</dbReference>
<dbReference type="SUPFAM" id="SSF53474">
    <property type="entry name" value="alpha/beta-Hydrolases"/>
    <property type="match status" value="2"/>
</dbReference>
<evidence type="ECO:0000256" key="2">
    <source>
        <dbReference type="ARBA" id="ARBA00022729"/>
    </source>
</evidence>
<protein>
    <submittedName>
        <fullName evidence="7">Alpha/beta hydrolase family protein</fullName>
    </submittedName>
</protein>
<dbReference type="KEGG" id="cted:CTEST_05185"/>
<dbReference type="InterPro" id="IPR000073">
    <property type="entry name" value="AB_hydrolase_1"/>
</dbReference>
<evidence type="ECO:0000256" key="1">
    <source>
        <dbReference type="ARBA" id="ARBA00010088"/>
    </source>
</evidence>
<organism evidence="7 8">
    <name type="scientific">Corynebacterium testudinoris</name>
    <dbReference type="NCBI Taxonomy" id="136857"/>
    <lineage>
        <taxon>Bacteria</taxon>
        <taxon>Bacillati</taxon>
        <taxon>Actinomycetota</taxon>
        <taxon>Actinomycetes</taxon>
        <taxon>Mycobacteriales</taxon>
        <taxon>Corynebacteriaceae</taxon>
        <taxon>Corynebacterium</taxon>
    </lineage>
</organism>
<evidence type="ECO:0000259" key="6">
    <source>
        <dbReference type="Pfam" id="PF08386"/>
    </source>
</evidence>
<sequence length="522" mass="55051">MNVSRPVAAFAAAIVGLAGLSIATAPANAAPAQPITWEECPEQVTDPAATCGRIDVPMYHSDPAGATISVGFIKVPASNPGAKRGTLFGNPGGPGGDAYSYFGNPQVFAWPTGITSEWDRVAVQPRGLAGSTPLDCTEMPANTSPTDPHLRQGAFIRDSCEIKTPGYTASLTTDNTANDWEWVRQALNEDRISIMGLSYGTYLGSVYASRYPQHTDRVVLDSGMDPNLAWNGVMGTQQGGFESSLHDFLGWVAERNDTYGLGTTPLAVYQSWSRKVVSEAGTNPTVVPPPAQIGDIPPGFDWAGQLAADAMTATGPARVSSEGLSSQAVRPGANQSRSVTLSITRMSLPNPGAWDQLAKMINGTAEIPTIEDLSGTPEQQLAVLNTSAMQRMVMCNENTTTPNLADVPRYAWTNYVTGDIFTAPNAMFTSGAGCSGIEPNSGRQLTDGSQLATRPLQIQATGDPQTPYQNHYTLAEQMRSQVITVHGNGHGHVATGNQAVDDAVVSYLRTGVAPVANVPGVN</sequence>
<evidence type="ECO:0000256" key="3">
    <source>
        <dbReference type="ARBA" id="ARBA00022801"/>
    </source>
</evidence>
<feature type="signal peptide" evidence="4">
    <location>
        <begin position="1"/>
        <end position="29"/>
    </location>
</feature>
<dbReference type="PANTHER" id="PTHR43248:SF29">
    <property type="entry name" value="TRIPEPTIDYL AMINOPEPTIDASE"/>
    <property type="match status" value="1"/>
</dbReference>
<proteinExistence type="inferred from homology"/>
<feature type="domain" description="AB hydrolase-1" evidence="5">
    <location>
        <begin position="117"/>
        <end position="272"/>
    </location>
</feature>
<keyword evidence="2 4" id="KW-0732">Signal</keyword>
<dbReference type="OrthoDB" id="4447445at2"/>
<evidence type="ECO:0000256" key="4">
    <source>
        <dbReference type="SAM" id="SignalP"/>
    </source>
</evidence>
<reference evidence="7 8" key="1">
    <citation type="journal article" date="2015" name="Genome Announc.">
        <title>Complete Genome Sequence of the Type Strain Corynebacterium testudinoris DSM 44614, Recovered from Necrotic Lesions in the Mouth of a Tortoise.</title>
        <authorList>
            <person name="Ruckert C."/>
            <person name="Kriete M."/>
            <person name="Jaenicke S."/>
            <person name="Winkler A."/>
            <person name="Tauch A."/>
        </authorList>
    </citation>
    <scope>NUCLEOTIDE SEQUENCE [LARGE SCALE GENOMIC DNA]</scope>
    <source>
        <strain evidence="7 8">DSM 44614</strain>
    </source>
</reference>
<dbReference type="InterPro" id="IPR051601">
    <property type="entry name" value="Serine_prot/Carboxylest_S33"/>
</dbReference>
<dbReference type="EMBL" id="CP011545">
    <property type="protein sequence ID" value="AKK08483.1"/>
    <property type="molecule type" value="Genomic_DNA"/>
</dbReference>
<keyword evidence="3 7" id="KW-0378">Hydrolase</keyword>
<dbReference type="STRING" id="136857.CTEST_05185"/>
<reference evidence="8" key="2">
    <citation type="submission" date="2015-05" db="EMBL/GenBank/DDBJ databases">
        <title>Complete genome sequence of Corynebacterium testudinoris DSM 44614, recovered from necrotic lesions in the mouth of a tortoise.</title>
        <authorList>
            <person name="Ruckert C."/>
            <person name="Albersmeier A."/>
            <person name="Winkler A."/>
            <person name="Tauch A."/>
        </authorList>
    </citation>
    <scope>NUCLEOTIDE SEQUENCE [LARGE SCALE GENOMIC DNA]</scope>
    <source>
        <strain evidence="8">DSM 44614</strain>
    </source>
</reference>
<dbReference type="PANTHER" id="PTHR43248">
    <property type="entry name" value="2-SUCCINYL-6-HYDROXY-2,4-CYCLOHEXADIENE-1-CARBOXYLATE SYNTHASE"/>
    <property type="match status" value="1"/>
</dbReference>
<dbReference type="PATRIC" id="fig|136857.5.peg.1030"/>
<dbReference type="Gene3D" id="3.40.50.1820">
    <property type="entry name" value="alpha/beta hydrolase"/>
    <property type="match status" value="1"/>
</dbReference>
<comment type="similarity">
    <text evidence="1">Belongs to the peptidase S33 family.</text>
</comment>
<evidence type="ECO:0000313" key="7">
    <source>
        <dbReference type="EMBL" id="AKK08483.1"/>
    </source>
</evidence>
<evidence type="ECO:0000259" key="5">
    <source>
        <dbReference type="Pfam" id="PF00561"/>
    </source>
</evidence>
<dbReference type="Proteomes" id="UP000035540">
    <property type="component" value="Chromosome"/>
</dbReference>
<dbReference type="Pfam" id="PF00561">
    <property type="entry name" value="Abhydrolase_1"/>
    <property type="match status" value="1"/>
</dbReference>
<name>A0A0G3H9C8_9CORY</name>
<dbReference type="AlphaFoldDB" id="A0A0G3H9C8"/>
<accession>A0A0G3H9C8</accession>
<dbReference type="Pfam" id="PF08386">
    <property type="entry name" value="Abhydrolase_4"/>
    <property type="match status" value="1"/>
</dbReference>
<keyword evidence="8" id="KW-1185">Reference proteome</keyword>